<dbReference type="Gene3D" id="3.40.250.10">
    <property type="entry name" value="Rhodanese-like domain"/>
    <property type="match status" value="2"/>
</dbReference>
<dbReference type="InterPro" id="IPR001279">
    <property type="entry name" value="Metallo-B-lactamas"/>
</dbReference>
<dbReference type="Proteomes" id="UP000007844">
    <property type="component" value="Chromosome"/>
</dbReference>
<keyword evidence="4" id="KW-1185">Reference proteome</keyword>
<feature type="domain" description="Rhodanese" evidence="2">
    <location>
        <begin position="372"/>
        <end position="463"/>
    </location>
</feature>
<dbReference type="PANTHER" id="PTHR43084:SF1">
    <property type="entry name" value="PERSULFIDE DIOXYGENASE ETHE1, MITOCHONDRIAL"/>
    <property type="match status" value="1"/>
</dbReference>
<sequence>MYFKQIAVPGLGCFSYAIGCPAAGAMAVVDPKRDIQDYLDIARDEGMRITHVIETHVHADHVSGNRDLREATGADIYFHESAPVKFEHKALREGDIIEIGAARMEVLHTPGHTPNSISLLVTDKQRSAEPGMLLTGDLLFVGDIGRPDLPGAEILDEQVANLYESLYVKLARHPGHMEVYPAHGQGSLCGRGMSAKQSSTLGYERRANPMLSFASFEEFRSEVLGQFPIRLKSFSHIIGTNMAGAPLTDQCPLERSLSPEQFERAMAEGMTVIDTRDAAAFGGFHLPGSLNIGFEKQLANWVGMAVEPGTDILFVVESRERYEDMRRELLRIGYDQVHGWLAGGMSAWLLSGRPVESLAQISAADLRKRLDSGEALRVLDVRTPGERAAGHIPQARHTPLMDVLDSTGNGLGLPKDEEIIVTCGSGYRSNIAGSHLQRQGYAKISSLAGGFLAWSRAGNPVAR</sequence>
<evidence type="ECO:0000313" key="4">
    <source>
        <dbReference type="Proteomes" id="UP000007844"/>
    </source>
</evidence>
<gene>
    <name evidence="3" type="ORF">Desaf_1814</name>
</gene>
<dbReference type="eggNOG" id="COG0491">
    <property type="taxonomic scope" value="Bacteria"/>
</dbReference>
<dbReference type="CDD" id="cd00158">
    <property type="entry name" value="RHOD"/>
    <property type="match status" value="2"/>
</dbReference>
<evidence type="ECO:0000259" key="2">
    <source>
        <dbReference type="PROSITE" id="PS50206"/>
    </source>
</evidence>
<dbReference type="SMART" id="SM00450">
    <property type="entry name" value="RHOD"/>
    <property type="match status" value="2"/>
</dbReference>
<dbReference type="KEGG" id="daf:Desaf_1814"/>
<proteinExistence type="predicted"/>
<dbReference type="GO" id="GO:0006749">
    <property type="term" value="P:glutathione metabolic process"/>
    <property type="evidence" value="ECO:0007669"/>
    <property type="project" value="InterPro"/>
</dbReference>
<dbReference type="AlphaFoldDB" id="F3Z2A7"/>
<organism evidence="3 4">
    <name type="scientific">Desulfocurvibacter africanus subsp. africanus str. Walvis Bay</name>
    <dbReference type="NCBI Taxonomy" id="690850"/>
    <lineage>
        <taxon>Bacteria</taxon>
        <taxon>Pseudomonadati</taxon>
        <taxon>Thermodesulfobacteriota</taxon>
        <taxon>Desulfovibrionia</taxon>
        <taxon>Desulfovibrionales</taxon>
        <taxon>Desulfovibrionaceae</taxon>
        <taxon>Desulfocurvibacter</taxon>
    </lineage>
</organism>
<dbReference type="SUPFAM" id="SSF52821">
    <property type="entry name" value="Rhodanese/Cell cycle control phosphatase"/>
    <property type="match status" value="2"/>
</dbReference>
<dbReference type="PROSITE" id="PS50206">
    <property type="entry name" value="RHODANESE_3"/>
    <property type="match status" value="2"/>
</dbReference>
<evidence type="ECO:0000256" key="1">
    <source>
        <dbReference type="ARBA" id="ARBA00022723"/>
    </source>
</evidence>
<accession>F3Z2A7</accession>
<dbReference type="InterPro" id="IPR036873">
    <property type="entry name" value="Rhodanese-like_dom_sf"/>
</dbReference>
<dbReference type="CDD" id="cd07724">
    <property type="entry name" value="POD-like_MBL-fold"/>
    <property type="match status" value="1"/>
</dbReference>
<dbReference type="PANTHER" id="PTHR43084">
    <property type="entry name" value="PERSULFIDE DIOXYGENASE ETHE1"/>
    <property type="match status" value="1"/>
</dbReference>
<dbReference type="eggNOG" id="COG0607">
    <property type="taxonomic scope" value="Bacteria"/>
</dbReference>
<dbReference type="GO" id="GO:0070813">
    <property type="term" value="P:hydrogen sulfide metabolic process"/>
    <property type="evidence" value="ECO:0007669"/>
    <property type="project" value="TreeGrafter"/>
</dbReference>
<dbReference type="Pfam" id="PF00753">
    <property type="entry name" value="Lactamase_B"/>
    <property type="match status" value="1"/>
</dbReference>
<dbReference type="InterPro" id="IPR044528">
    <property type="entry name" value="POD-like_MBL-fold"/>
</dbReference>
<evidence type="ECO:0000313" key="3">
    <source>
        <dbReference type="EMBL" id="EGJ50147.1"/>
    </source>
</evidence>
<dbReference type="Pfam" id="PF00581">
    <property type="entry name" value="Rhodanese"/>
    <property type="match status" value="2"/>
</dbReference>
<dbReference type="InterPro" id="IPR001763">
    <property type="entry name" value="Rhodanese-like_dom"/>
</dbReference>
<dbReference type="FunFam" id="3.60.15.10:FF:000030">
    <property type="entry name" value="Metallo-beta-lactamase family protein"/>
    <property type="match status" value="1"/>
</dbReference>
<feature type="domain" description="Rhodanese" evidence="2">
    <location>
        <begin position="266"/>
        <end position="357"/>
    </location>
</feature>
<dbReference type="RefSeq" id="WP_014259906.1">
    <property type="nucleotide sequence ID" value="NC_016629.1"/>
</dbReference>
<dbReference type="GO" id="GO:0050313">
    <property type="term" value="F:sulfur dioxygenase activity"/>
    <property type="evidence" value="ECO:0007669"/>
    <property type="project" value="InterPro"/>
</dbReference>
<dbReference type="InterPro" id="IPR051682">
    <property type="entry name" value="Mito_Persulfide_Diox"/>
</dbReference>
<keyword evidence="1" id="KW-0479">Metal-binding</keyword>
<dbReference type="InterPro" id="IPR036866">
    <property type="entry name" value="RibonucZ/Hydroxyglut_hydro"/>
</dbReference>
<dbReference type="SUPFAM" id="SSF56281">
    <property type="entry name" value="Metallo-hydrolase/oxidoreductase"/>
    <property type="match status" value="1"/>
</dbReference>
<name>F3Z2A7_DESAF</name>
<reference evidence="3 4" key="1">
    <citation type="journal article" date="2011" name="J. Bacteriol.">
        <title>Genome sequence of the mercury-methylating and pleomorphic Desulfovibrio africanus Strain Walvis Bay.</title>
        <authorList>
            <person name="Brown S.D."/>
            <person name="Wall J.D."/>
            <person name="Kucken A.M."/>
            <person name="Gilmour C.C."/>
            <person name="Podar M."/>
            <person name="Brandt C.C."/>
            <person name="Teshima H."/>
            <person name="Detter J.C."/>
            <person name="Han C.S."/>
            <person name="Land M.L."/>
            <person name="Lucas S."/>
            <person name="Han J."/>
            <person name="Pennacchio L."/>
            <person name="Nolan M."/>
            <person name="Pitluck S."/>
            <person name="Woyke T."/>
            <person name="Goodwin L."/>
            <person name="Palumbo A.V."/>
            <person name="Elias D.A."/>
        </authorList>
    </citation>
    <scope>NUCLEOTIDE SEQUENCE [LARGE SCALE GENOMIC DNA]</scope>
    <source>
        <strain evidence="3 4">Walvis Bay</strain>
    </source>
</reference>
<dbReference type="GO" id="GO:0046872">
    <property type="term" value="F:metal ion binding"/>
    <property type="evidence" value="ECO:0007669"/>
    <property type="project" value="UniProtKB-KW"/>
</dbReference>
<dbReference type="STRING" id="690850.Desaf_1814"/>
<dbReference type="EMBL" id="CP003221">
    <property type="protein sequence ID" value="EGJ50147.1"/>
    <property type="molecule type" value="Genomic_DNA"/>
</dbReference>
<dbReference type="HOGENOM" id="CLU_030571_7_1_7"/>
<dbReference type="Gene3D" id="3.60.15.10">
    <property type="entry name" value="Ribonuclease Z/Hydroxyacylglutathione hydrolase-like"/>
    <property type="match status" value="1"/>
</dbReference>
<dbReference type="SMART" id="SM00849">
    <property type="entry name" value="Lactamase_B"/>
    <property type="match status" value="1"/>
</dbReference>
<protein>
    <submittedName>
        <fullName evidence="3">Rhodanese-like protein</fullName>
    </submittedName>
</protein>